<dbReference type="SUPFAM" id="SSF53335">
    <property type="entry name" value="S-adenosyl-L-methionine-dependent methyltransferases"/>
    <property type="match status" value="1"/>
</dbReference>
<proteinExistence type="predicted"/>
<dbReference type="GO" id="GO:0008168">
    <property type="term" value="F:methyltransferase activity"/>
    <property type="evidence" value="ECO:0007669"/>
    <property type="project" value="UniProtKB-KW"/>
</dbReference>
<dbReference type="AlphaFoldDB" id="A0AAU8CF28"/>
<feature type="domain" description="Methyltransferase FkbM" evidence="1">
    <location>
        <begin position="91"/>
        <end position="260"/>
    </location>
</feature>
<dbReference type="InterPro" id="IPR006342">
    <property type="entry name" value="FkbM_mtfrase"/>
</dbReference>
<dbReference type="Pfam" id="PF05050">
    <property type="entry name" value="Methyltransf_21"/>
    <property type="match status" value="1"/>
</dbReference>
<keyword evidence="2" id="KW-0808">Transferase</keyword>
<evidence type="ECO:0000259" key="1">
    <source>
        <dbReference type="Pfam" id="PF05050"/>
    </source>
</evidence>
<dbReference type="NCBIfam" id="TIGR01444">
    <property type="entry name" value="fkbM_fam"/>
    <property type="match status" value="1"/>
</dbReference>
<gene>
    <name evidence="2" type="ORF">ABSL23_05905</name>
</gene>
<protein>
    <submittedName>
        <fullName evidence="2">FkbM family methyltransferase</fullName>
    </submittedName>
</protein>
<dbReference type="KEGG" id="hanx:ABSL23_05905"/>
<organism evidence="2">
    <name type="scientific">Halobacterium sp. NMX12-1</name>
    <dbReference type="NCBI Taxonomy" id="3166650"/>
    <lineage>
        <taxon>Archaea</taxon>
        <taxon>Methanobacteriati</taxon>
        <taxon>Methanobacteriota</taxon>
        <taxon>Stenosarchaea group</taxon>
        <taxon>Halobacteria</taxon>
        <taxon>Halobacteriales</taxon>
        <taxon>Halobacteriaceae</taxon>
        <taxon>Halobacterium</taxon>
    </lineage>
</organism>
<dbReference type="CDD" id="cd02440">
    <property type="entry name" value="AdoMet_MTases"/>
    <property type="match status" value="1"/>
</dbReference>
<dbReference type="PANTHER" id="PTHR34203">
    <property type="entry name" value="METHYLTRANSFERASE, FKBM FAMILY PROTEIN"/>
    <property type="match status" value="1"/>
</dbReference>
<dbReference type="Gene3D" id="3.40.50.150">
    <property type="entry name" value="Vaccinia Virus protein VP39"/>
    <property type="match status" value="1"/>
</dbReference>
<reference evidence="2" key="1">
    <citation type="submission" date="2024-06" db="EMBL/GenBank/DDBJ databases">
        <title>Genome Sequence of an extremely halophilic archaeon isolated from Permian era halite, Salado Formation, Carlsbad, New Mexico: Halobacterium sp. strain NMX12-1.</title>
        <authorList>
            <person name="Sotoa L."/>
            <person name="DasSarma P."/>
            <person name="Anton B.P."/>
            <person name="Vincze T."/>
            <person name="Verma I."/>
            <person name="Eralp B."/>
            <person name="Powers D.W."/>
            <person name="Dozier B.L."/>
            <person name="Roberts R.J."/>
            <person name="DasSarma S."/>
        </authorList>
    </citation>
    <scope>NUCLEOTIDE SEQUENCE</scope>
    <source>
        <strain evidence="2">NMX12-1</strain>
    </source>
</reference>
<dbReference type="PANTHER" id="PTHR34203:SF15">
    <property type="entry name" value="SLL1173 PROTEIN"/>
    <property type="match status" value="1"/>
</dbReference>
<dbReference type="InterPro" id="IPR029063">
    <property type="entry name" value="SAM-dependent_MTases_sf"/>
</dbReference>
<dbReference type="EMBL" id="CP159204">
    <property type="protein sequence ID" value="XCF17542.1"/>
    <property type="molecule type" value="Genomic_DNA"/>
</dbReference>
<keyword evidence="2" id="KW-0489">Methyltransferase</keyword>
<accession>A0AAU8CF28</accession>
<name>A0AAU8CF28_9EURY</name>
<dbReference type="GO" id="GO:0032259">
    <property type="term" value="P:methylation"/>
    <property type="evidence" value="ECO:0007669"/>
    <property type="project" value="UniProtKB-KW"/>
</dbReference>
<dbReference type="GeneID" id="91108664"/>
<evidence type="ECO:0000313" key="2">
    <source>
        <dbReference type="EMBL" id="XCF17542.1"/>
    </source>
</evidence>
<sequence length="279" mass="30837">MTSLVDRGISVFREDGALILLKKTLQKVYREIYCKSMAARGHYSLKLTNRTVEFSAETPTLVRRNRQRFKSESKELRDFLGAIKEDDVVYDVGANTGLYSLFAAKKCPQGTVVAFEPYPPNIRVLQQDITRNGLDNVTVIKSALSDSVGEIKFSQPNDDDIGYGSSSINTGGTREEITVPTTTGDTLVADDKIPPANVVKIDVEGAEPLVLDGLEQVLSAPSCRVVYCEVHLPGVSKRPSIQDFGSSLEELEFRLKEWGFSVQRLQTKGDSEITLKAKK</sequence>
<dbReference type="InterPro" id="IPR052514">
    <property type="entry name" value="SAM-dependent_MTase"/>
</dbReference>
<dbReference type="RefSeq" id="WP_353635046.1">
    <property type="nucleotide sequence ID" value="NZ_CP159204.1"/>
</dbReference>